<dbReference type="AlphaFoldDB" id="A0A848IQA4"/>
<dbReference type="InterPro" id="IPR001646">
    <property type="entry name" value="5peptide_repeat"/>
</dbReference>
<dbReference type="Pfam" id="PF00805">
    <property type="entry name" value="Pentapeptide"/>
    <property type="match status" value="4"/>
</dbReference>
<reference evidence="3 4" key="1">
    <citation type="submission" date="2020-04" db="EMBL/GenBank/DDBJ databases">
        <title>Paraburkholderia sp. RP-4-7 isolated from soil.</title>
        <authorList>
            <person name="Dahal R.H."/>
        </authorList>
    </citation>
    <scope>NUCLEOTIDE SEQUENCE [LARGE SCALE GENOMIC DNA]</scope>
    <source>
        <strain evidence="3 4">RP-4-7</strain>
    </source>
</reference>
<dbReference type="InterPro" id="IPR018683">
    <property type="entry name" value="DUF2169"/>
</dbReference>
<dbReference type="EMBL" id="JABBGJ010000039">
    <property type="protein sequence ID" value="NMM02369.1"/>
    <property type="molecule type" value="Genomic_DNA"/>
</dbReference>
<gene>
    <name evidence="3" type="ORF">HHL24_31155</name>
</gene>
<evidence type="ECO:0000313" key="3">
    <source>
        <dbReference type="EMBL" id="NMM02369.1"/>
    </source>
</evidence>
<dbReference type="Pfam" id="PF09937">
    <property type="entry name" value="DUF2169"/>
    <property type="match status" value="1"/>
</dbReference>
<protein>
    <submittedName>
        <fullName evidence="3">DUF2169 domain-containing protein</fullName>
    </submittedName>
</protein>
<evidence type="ECO:0000313" key="4">
    <source>
        <dbReference type="Proteomes" id="UP000544134"/>
    </source>
</evidence>
<dbReference type="Proteomes" id="UP000544134">
    <property type="component" value="Unassembled WGS sequence"/>
</dbReference>
<dbReference type="Gene3D" id="2.160.20.80">
    <property type="entry name" value="E3 ubiquitin-protein ligase SopA"/>
    <property type="match status" value="2"/>
</dbReference>
<dbReference type="PANTHER" id="PTHR14136">
    <property type="entry name" value="BTB_POZ DOMAIN-CONTAINING PROTEIN KCTD9"/>
    <property type="match status" value="1"/>
</dbReference>
<feature type="region of interest" description="Disordered" evidence="1">
    <location>
        <begin position="445"/>
        <end position="483"/>
    </location>
</feature>
<dbReference type="RefSeq" id="WP_169489167.1">
    <property type="nucleotide sequence ID" value="NZ_JABBGJ010000039.1"/>
</dbReference>
<dbReference type="SUPFAM" id="SSF141571">
    <property type="entry name" value="Pentapeptide repeat-like"/>
    <property type="match status" value="2"/>
</dbReference>
<name>A0A848IQA4_9BURK</name>
<accession>A0A848IQA4</accession>
<organism evidence="3 4">
    <name type="scientific">Paraburkholderia polaris</name>
    <dbReference type="NCBI Taxonomy" id="2728848"/>
    <lineage>
        <taxon>Bacteria</taxon>
        <taxon>Pseudomonadati</taxon>
        <taxon>Pseudomonadota</taxon>
        <taxon>Betaproteobacteria</taxon>
        <taxon>Burkholderiales</taxon>
        <taxon>Burkholderiaceae</taxon>
        <taxon>Paraburkholderia</taxon>
    </lineage>
</organism>
<evidence type="ECO:0000256" key="1">
    <source>
        <dbReference type="SAM" id="MobiDB-lite"/>
    </source>
</evidence>
<proteinExistence type="predicted"/>
<feature type="domain" description="DUF2169" evidence="2">
    <location>
        <begin position="20"/>
        <end position="293"/>
    </location>
</feature>
<evidence type="ECO:0000259" key="2">
    <source>
        <dbReference type="Pfam" id="PF09937"/>
    </source>
</evidence>
<feature type="compositionally biased region" description="Basic and acidic residues" evidence="1">
    <location>
        <begin position="472"/>
        <end position="483"/>
    </location>
</feature>
<keyword evidence="4" id="KW-1185">Reference proteome</keyword>
<dbReference type="PANTHER" id="PTHR14136:SF17">
    <property type="entry name" value="BTB_POZ DOMAIN-CONTAINING PROTEIN KCTD9"/>
    <property type="match status" value="1"/>
</dbReference>
<dbReference type="InterPro" id="IPR051082">
    <property type="entry name" value="Pentapeptide-BTB/POZ_domain"/>
</dbReference>
<comment type="caution">
    <text evidence="3">The sequence shown here is derived from an EMBL/GenBank/DDBJ whole genome shotgun (WGS) entry which is preliminary data.</text>
</comment>
<sequence length="845" mass="92347">MKIIKPTPVGILTRTYRQAGNEHLGIAIPVMVTLGNAPGLVSESELWNTVGSELGGYALDAALPKQHAEFLVAGRTYGQYCDTAHMCRVGIRFAGLHKQLQVSGAREWNGNTPSQAAPFECLPLDWPLAYGGAGYAENPRGIGYPTRAPGSAQLLPHIAYPDAPVVTRERGTAPVAFTPIAADWPQRCALYGEMDERWLKEDCPGFPRTMHPDYFNVAPRDQQFPQLDSLPPGAAYELTHMHPERPTLAGELPPLRARCFVQRIRESDLTEVAMRLTTVWFIPHRERAIMIFHGVARVQEFDAQDVACLLLAVECHNEPRSDAHYRRVFDLRMDSKRGALHALRDLDLAPQSMLAAAGDADGDGNGHAQAGLQVSALQRNLQQRAREQASQAAAAGAVISAPEVATTRPPRLDELAEFVERNEKLAETQLAALEQTRQQIEAKHPELTASRNAAARRGPPQSFASNRAQHPARPEMLEQERDAERKLRASYLQSAHYQEAAARLDTASSAALRERVAAGHGRGESLAGLDLTGADLSGMNLRHVDLAGALLESADLSGTDLTGANLRDAVIARAALAGTTFAKADLSGANLSLTDCEGTDFSEAVLDRCLFERAVWRNCNARRASARRVQFSGCRFEAVDFTGGTLSELVFIEQTLTDVTFHAATIRKLAFIQCRLDRVAFTAADIEGFGFVETIAQQIRFDHARLRKACFAKDTVLDRADFSRASLTEVNLRHTQARNARFSGATISQCDFSDAGLQQADLSDAKFDGGHLVRTDLSGASLAGADLIGAQMRRAVLHDADFNEANLFRANLAEASIDASTRLDHAYLEQTVFHPLRKEPHDVRA</sequence>